<evidence type="ECO:0008006" key="3">
    <source>
        <dbReference type="Google" id="ProtNLM"/>
    </source>
</evidence>
<dbReference type="Proteomes" id="UP000309138">
    <property type="component" value="Unassembled WGS sequence"/>
</dbReference>
<dbReference type="RefSeq" id="WP_136942623.1">
    <property type="nucleotide sequence ID" value="NZ_SWKR01000002.1"/>
</dbReference>
<dbReference type="OrthoDB" id="7509921at2"/>
<evidence type="ECO:0000313" key="1">
    <source>
        <dbReference type="EMBL" id="TKD50679.1"/>
    </source>
</evidence>
<proteinExistence type="predicted"/>
<gene>
    <name evidence="1" type="ORF">FBR43_07785</name>
</gene>
<protein>
    <recommendedName>
        <fullName evidence="3">Thioredoxin domain-containing protein</fullName>
    </recommendedName>
</protein>
<reference evidence="1 2" key="1">
    <citation type="submission" date="2019-04" db="EMBL/GenBank/DDBJ databases">
        <authorList>
            <person name="Yang Y."/>
            <person name="Wei D."/>
        </authorList>
    </citation>
    <scope>NUCLEOTIDE SEQUENCE [LARGE SCALE GENOMIC DNA]</scope>
    <source>
        <strain evidence="1 2">L-1-4w-11</strain>
    </source>
</reference>
<dbReference type="SUPFAM" id="SSF52833">
    <property type="entry name" value="Thioredoxin-like"/>
    <property type="match status" value="1"/>
</dbReference>
<sequence>MLGAALLLLAPGGVVHGSAQPVDDPAIVAAPDTLYLFVASWCAPCRIELGQLDAIAAGAAPARVRVVPYDRTRPTHAMLRAIAPERRWIPETRADRALASALARNAHALPYSFLTDAAGRPCAWHRVGLTGRAAAAMQAHCRRGAPGEDALR</sequence>
<dbReference type="AlphaFoldDB" id="A0A4U1L1I9"/>
<organism evidence="1 2">
    <name type="scientific">Sphingomonas baiyangensis</name>
    <dbReference type="NCBI Taxonomy" id="2572576"/>
    <lineage>
        <taxon>Bacteria</taxon>
        <taxon>Pseudomonadati</taxon>
        <taxon>Pseudomonadota</taxon>
        <taxon>Alphaproteobacteria</taxon>
        <taxon>Sphingomonadales</taxon>
        <taxon>Sphingomonadaceae</taxon>
        <taxon>Sphingomonas</taxon>
    </lineage>
</organism>
<comment type="caution">
    <text evidence="1">The sequence shown here is derived from an EMBL/GenBank/DDBJ whole genome shotgun (WGS) entry which is preliminary data.</text>
</comment>
<keyword evidence="2" id="KW-1185">Reference proteome</keyword>
<name>A0A4U1L1I9_9SPHN</name>
<dbReference type="EMBL" id="SWKR01000002">
    <property type="protein sequence ID" value="TKD50679.1"/>
    <property type="molecule type" value="Genomic_DNA"/>
</dbReference>
<dbReference type="InterPro" id="IPR036249">
    <property type="entry name" value="Thioredoxin-like_sf"/>
</dbReference>
<evidence type="ECO:0000313" key="2">
    <source>
        <dbReference type="Proteomes" id="UP000309138"/>
    </source>
</evidence>
<dbReference type="Gene3D" id="3.40.30.10">
    <property type="entry name" value="Glutaredoxin"/>
    <property type="match status" value="1"/>
</dbReference>
<accession>A0A4U1L1I9</accession>